<proteinExistence type="predicted"/>
<dbReference type="AlphaFoldDB" id="A0A016W9H4"/>
<gene>
    <name evidence="1" type="primary">Acey_s0913.g3012</name>
    <name evidence="1" type="ORF">Y032_0913g3012</name>
</gene>
<evidence type="ECO:0000313" key="1">
    <source>
        <dbReference type="EMBL" id="EYC36261.1"/>
    </source>
</evidence>
<name>A0A016W9H4_9BILA</name>
<accession>A0A016W9H4</accession>
<reference evidence="2" key="1">
    <citation type="journal article" date="2015" name="Nat. Genet.">
        <title>The genome and transcriptome of the zoonotic hookworm Ancylostoma ceylanicum identify infection-specific gene families.</title>
        <authorList>
            <person name="Schwarz E.M."/>
            <person name="Hu Y."/>
            <person name="Antoshechkin I."/>
            <person name="Miller M.M."/>
            <person name="Sternberg P.W."/>
            <person name="Aroian R.V."/>
        </authorList>
    </citation>
    <scope>NUCLEOTIDE SEQUENCE</scope>
    <source>
        <strain evidence="2">HY135</strain>
    </source>
</reference>
<evidence type="ECO:0000313" key="2">
    <source>
        <dbReference type="Proteomes" id="UP000024635"/>
    </source>
</evidence>
<sequence>MISNEITPLCVVFEDFMVYRMLLYSYCNPARMVLRGKTSMISMISMSNNPPRRSFREVFDSIILGQKK</sequence>
<comment type="caution">
    <text evidence="1">The sequence shown here is derived from an EMBL/GenBank/DDBJ whole genome shotgun (WGS) entry which is preliminary data.</text>
</comment>
<keyword evidence="2" id="KW-1185">Reference proteome</keyword>
<dbReference type="EMBL" id="JARK01000513">
    <property type="protein sequence ID" value="EYC36261.1"/>
    <property type="molecule type" value="Genomic_DNA"/>
</dbReference>
<dbReference type="Proteomes" id="UP000024635">
    <property type="component" value="Unassembled WGS sequence"/>
</dbReference>
<organism evidence="1 2">
    <name type="scientific">Ancylostoma ceylanicum</name>
    <dbReference type="NCBI Taxonomy" id="53326"/>
    <lineage>
        <taxon>Eukaryota</taxon>
        <taxon>Metazoa</taxon>
        <taxon>Ecdysozoa</taxon>
        <taxon>Nematoda</taxon>
        <taxon>Chromadorea</taxon>
        <taxon>Rhabditida</taxon>
        <taxon>Rhabditina</taxon>
        <taxon>Rhabditomorpha</taxon>
        <taxon>Strongyloidea</taxon>
        <taxon>Ancylostomatidae</taxon>
        <taxon>Ancylostomatinae</taxon>
        <taxon>Ancylostoma</taxon>
    </lineage>
</organism>
<protein>
    <submittedName>
        <fullName evidence="1">Uncharacterized protein</fullName>
    </submittedName>
</protein>